<keyword evidence="5 9" id="KW-0798">TonB box</keyword>
<keyword evidence="13" id="KW-1185">Reference proteome</keyword>
<proteinExistence type="inferred from homology"/>
<dbReference type="Gene3D" id="2.40.170.20">
    <property type="entry name" value="TonB-dependent receptor, beta-barrel domain"/>
    <property type="match status" value="1"/>
</dbReference>
<keyword evidence="6 8" id="KW-0472">Membrane</keyword>
<comment type="caution">
    <text evidence="12">The sequence shown here is derived from an EMBL/GenBank/DDBJ whole genome shotgun (WGS) entry which is preliminary data.</text>
</comment>
<dbReference type="Pfam" id="PF00593">
    <property type="entry name" value="TonB_dep_Rec_b-barrel"/>
    <property type="match status" value="1"/>
</dbReference>
<dbReference type="InterPro" id="IPR039426">
    <property type="entry name" value="TonB-dep_rcpt-like"/>
</dbReference>
<evidence type="ECO:0000259" key="10">
    <source>
        <dbReference type="Pfam" id="PF00593"/>
    </source>
</evidence>
<accession>A0A927ARY7</accession>
<dbReference type="Gene3D" id="2.170.130.10">
    <property type="entry name" value="TonB-dependent receptor, plug domain"/>
    <property type="match status" value="1"/>
</dbReference>
<comment type="similarity">
    <text evidence="8 9">Belongs to the TonB-dependent receptor family.</text>
</comment>
<organism evidence="12 13">
    <name type="scientific">Spirosoma profusum</name>
    <dbReference type="NCBI Taxonomy" id="2771354"/>
    <lineage>
        <taxon>Bacteria</taxon>
        <taxon>Pseudomonadati</taxon>
        <taxon>Bacteroidota</taxon>
        <taxon>Cytophagia</taxon>
        <taxon>Cytophagales</taxon>
        <taxon>Cytophagaceae</taxon>
        <taxon>Spirosoma</taxon>
    </lineage>
</organism>
<dbReference type="InterPro" id="IPR023996">
    <property type="entry name" value="TonB-dep_OMP_SusC/RagA"/>
</dbReference>
<feature type="domain" description="TonB-dependent receptor-like beta-barrel" evidence="10">
    <location>
        <begin position="462"/>
        <end position="974"/>
    </location>
</feature>
<dbReference type="AlphaFoldDB" id="A0A927ARY7"/>
<dbReference type="SUPFAM" id="SSF49464">
    <property type="entry name" value="Carboxypeptidase regulatory domain-like"/>
    <property type="match status" value="1"/>
</dbReference>
<dbReference type="InterPro" id="IPR012910">
    <property type="entry name" value="Plug_dom"/>
</dbReference>
<dbReference type="InterPro" id="IPR008969">
    <property type="entry name" value="CarboxyPept-like_regulatory"/>
</dbReference>
<keyword evidence="2 8" id="KW-0813">Transport</keyword>
<evidence type="ECO:0000256" key="1">
    <source>
        <dbReference type="ARBA" id="ARBA00004571"/>
    </source>
</evidence>
<feature type="domain" description="TonB-dependent receptor plug" evidence="11">
    <location>
        <begin position="143"/>
        <end position="258"/>
    </location>
</feature>
<evidence type="ECO:0000256" key="3">
    <source>
        <dbReference type="ARBA" id="ARBA00022452"/>
    </source>
</evidence>
<reference evidence="12" key="1">
    <citation type="submission" date="2020-09" db="EMBL/GenBank/DDBJ databases">
        <authorList>
            <person name="Kim M.K."/>
        </authorList>
    </citation>
    <scope>NUCLEOTIDE SEQUENCE</scope>
    <source>
        <strain evidence="12">BT702</strain>
    </source>
</reference>
<name>A0A927ARY7_9BACT</name>
<keyword evidence="3 8" id="KW-1134">Transmembrane beta strand</keyword>
<sequence length="1020" mass="109867">MQFIYHFSPPLFRMWMLVVSLFWASSVFAGNPPLPVAPINLLRSDKAPAEVTVSGRVTDAATNEALAGCSVVIKGTQRGTTADANGSYKIVVPDGNATLVFGFIGFVSQEIAVNGRTTINVALSASANELSQVVVIGYGSASKKDMTGAVKSIKSADFNRGIINSPEQLLQGKVAGVNVTSASGEPGGTQNITIRGPGGVRTGSTPLFVLDGIALDNSSTGGATNPLNFLNPQDIESIDVLKDASATAIYGSRGANGVVLITTKKGKSGFSTVNLSSSLGISNLSRPLPIFSADEYRKQVPAVGGVLEDFKASTDWQKEISRTAYTWNHNLSFSGGGDKLTYYGSFGVQNQEGVLKGSNLKRYTGRINVSQKFLEDRLNIDVNLTASSTLNNRPPTDNPTSSAVTIVGGAISANPTLPAYDADGNPFKYQSGTNPLITLALAQDITTISRVVGNISPSFKITKDLVYKLNLGVDNSSSVRDLQSLPSAVPQQDGRLETIYRTNRNTLIENYFTYTLAKQDHNLSALLGHSYQKIFVQERSYSINKFPISPIEPIYNPGLGQDLTLANNKPGGFAVENELQSFFSRVNYNYKDRYLATATVRADGSSKFGANNKYGIFPSFSVGWRLSEEGFLKSGPFTDLKLRAGWGQTGNQEIPSKITQALFTSQVSAATSYPLTATGPYPAGTSYSRLANPDIQWEVSSQTDLGIDFALFKGALSGSVDYFNKFSNNILLEVIPSDPVQPAGTFWTNVPDMTITNKGVELDLNYRYASLSGFRFDIGGNITFIDNVVKNSPYTVIPSGSASGSGLTSATINGYINGQPIGTFFLKEFTGLDEKGISKFRDTDGDGIVTDKDRIAAGSALPTKQFNLNTNLAYKGFDLAINFNGVSGNKLYDNTANANFYKLRLSKGLNTTPEAIQYSTESINNSAPVSTRYLKNGSFFRLNNMSLGYNLNPKSIGIKRFISGIRLTATGQNLFVITKYDGYDPEVNIDRTINGVSSYGIDYLSYPKARTFVFGLNLTF</sequence>
<dbReference type="NCBIfam" id="TIGR04057">
    <property type="entry name" value="SusC_RagA_signa"/>
    <property type="match status" value="1"/>
</dbReference>
<dbReference type="Gene3D" id="2.60.40.1120">
    <property type="entry name" value="Carboxypeptidase-like, regulatory domain"/>
    <property type="match status" value="1"/>
</dbReference>
<dbReference type="EMBL" id="JACWZY010000004">
    <property type="protein sequence ID" value="MBD2700425.1"/>
    <property type="molecule type" value="Genomic_DNA"/>
</dbReference>
<evidence type="ECO:0000256" key="4">
    <source>
        <dbReference type="ARBA" id="ARBA00022692"/>
    </source>
</evidence>
<evidence type="ECO:0000256" key="5">
    <source>
        <dbReference type="ARBA" id="ARBA00023077"/>
    </source>
</evidence>
<protein>
    <submittedName>
        <fullName evidence="12">TonB-dependent receptor</fullName>
    </submittedName>
</protein>
<dbReference type="InterPro" id="IPR000531">
    <property type="entry name" value="Beta-barrel_TonB"/>
</dbReference>
<evidence type="ECO:0000313" key="12">
    <source>
        <dbReference type="EMBL" id="MBD2700425.1"/>
    </source>
</evidence>
<dbReference type="Pfam" id="PF07715">
    <property type="entry name" value="Plug"/>
    <property type="match status" value="1"/>
</dbReference>
<keyword evidence="12" id="KW-0675">Receptor</keyword>
<evidence type="ECO:0000259" key="11">
    <source>
        <dbReference type="Pfam" id="PF07715"/>
    </source>
</evidence>
<evidence type="ECO:0000256" key="2">
    <source>
        <dbReference type="ARBA" id="ARBA00022448"/>
    </source>
</evidence>
<dbReference type="PROSITE" id="PS52016">
    <property type="entry name" value="TONB_DEPENDENT_REC_3"/>
    <property type="match status" value="1"/>
</dbReference>
<dbReference type="GO" id="GO:0009279">
    <property type="term" value="C:cell outer membrane"/>
    <property type="evidence" value="ECO:0007669"/>
    <property type="project" value="UniProtKB-SubCell"/>
</dbReference>
<dbReference type="InterPro" id="IPR023997">
    <property type="entry name" value="TonB-dep_OMP_SusC/RagA_CS"/>
</dbReference>
<evidence type="ECO:0000313" key="13">
    <source>
        <dbReference type="Proteomes" id="UP000598820"/>
    </source>
</evidence>
<dbReference type="Pfam" id="PF13715">
    <property type="entry name" value="CarbopepD_reg_2"/>
    <property type="match status" value="1"/>
</dbReference>
<evidence type="ECO:0000256" key="9">
    <source>
        <dbReference type="RuleBase" id="RU003357"/>
    </source>
</evidence>
<evidence type="ECO:0000256" key="6">
    <source>
        <dbReference type="ARBA" id="ARBA00023136"/>
    </source>
</evidence>
<dbReference type="InterPro" id="IPR037066">
    <property type="entry name" value="Plug_dom_sf"/>
</dbReference>
<evidence type="ECO:0000256" key="8">
    <source>
        <dbReference type="PROSITE-ProRule" id="PRU01360"/>
    </source>
</evidence>
<comment type="subcellular location">
    <subcellularLocation>
        <location evidence="1 8">Cell outer membrane</location>
        <topology evidence="1 8">Multi-pass membrane protein</topology>
    </subcellularLocation>
</comment>
<gene>
    <name evidence="12" type="ORF">IC229_07255</name>
</gene>
<dbReference type="InterPro" id="IPR036942">
    <property type="entry name" value="Beta-barrel_TonB_sf"/>
</dbReference>
<dbReference type="RefSeq" id="WP_190886281.1">
    <property type="nucleotide sequence ID" value="NZ_JACWZY010000004.1"/>
</dbReference>
<evidence type="ECO:0000256" key="7">
    <source>
        <dbReference type="ARBA" id="ARBA00023237"/>
    </source>
</evidence>
<keyword evidence="7 8" id="KW-0998">Cell outer membrane</keyword>
<dbReference type="NCBIfam" id="TIGR04056">
    <property type="entry name" value="OMP_RagA_SusC"/>
    <property type="match status" value="1"/>
</dbReference>
<dbReference type="SUPFAM" id="SSF56935">
    <property type="entry name" value="Porins"/>
    <property type="match status" value="1"/>
</dbReference>
<dbReference type="Proteomes" id="UP000598820">
    <property type="component" value="Unassembled WGS sequence"/>
</dbReference>
<keyword evidence="4 8" id="KW-0812">Transmembrane</keyword>